<dbReference type="Proteomes" id="UP000467193">
    <property type="component" value="Chromosome"/>
</dbReference>
<protein>
    <recommendedName>
        <fullName evidence="3">amidase</fullName>
        <ecNumber evidence="3">3.5.1.4</ecNumber>
    </recommendedName>
</protein>
<evidence type="ECO:0000256" key="4">
    <source>
        <dbReference type="SAM" id="MobiDB-lite"/>
    </source>
</evidence>
<dbReference type="EC" id="3.5.1.4" evidence="3"/>
<evidence type="ECO:0000256" key="2">
    <source>
        <dbReference type="ARBA" id="ARBA00009199"/>
    </source>
</evidence>
<dbReference type="InterPro" id="IPR000120">
    <property type="entry name" value="Amidase"/>
</dbReference>
<dbReference type="EMBL" id="AP022588">
    <property type="protein sequence ID" value="BBY30709.1"/>
    <property type="molecule type" value="Genomic_DNA"/>
</dbReference>
<reference evidence="6 7" key="1">
    <citation type="journal article" date="2019" name="Emerg. Microbes Infect.">
        <title>Comprehensive subspecies identification of 175 nontuberculous mycobacteria species based on 7547 genomic profiles.</title>
        <authorList>
            <person name="Matsumoto Y."/>
            <person name="Kinjo T."/>
            <person name="Motooka D."/>
            <person name="Nabeya D."/>
            <person name="Jung N."/>
            <person name="Uechi K."/>
            <person name="Horii T."/>
            <person name="Iida T."/>
            <person name="Fujita J."/>
            <person name="Nakamura S."/>
        </authorList>
    </citation>
    <scope>NUCLEOTIDE SEQUENCE [LARGE SCALE GENOMIC DNA]</scope>
    <source>
        <strain evidence="6 7">JCM 17899</strain>
    </source>
</reference>
<comment type="similarity">
    <text evidence="2">Belongs to the amidase family.</text>
</comment>
<dbReference type="NCBIfam" id="NF004717">
    <property type="entry name" value="PRK06061.1"/>
    <property type="match status" value="1"/>
</dbReference>
<dbReference type="AlphaFoldDB" id="A0A7I7QWF0"/>
<accession>A0A7I7QWF0</accession>
<dbReference type="SUPFAM" id="SSF75304">
    <property type="entry name" value="Amidase signature (AS) enzymes"/>
    <property type="match status" value="1"/>
</dbReference>
<name>A0A7I7QWF0_9MYCO</name>
<dbReference type="PANTHER" id="PTHR11895:SF7">
    <property type="entry name" value="GLUTAMYL-TRNA(GLN) AMIDOTRANSFERASE SUBUNIT A, MITOCHONDRIAL"/>
    <property type="match status" value="1"/>
</dbReference>
<proteinExistence type="inferred from homology"/>
<evidence type="ECO:0000256" key="1">
    <source>
        <dbReference type="ARBA" id="ARBA00001311"/>
    </source>
</evidence>
<dbReference type="InterPro" id="IPR036928">
    <property type="entry name" value="AS_sf"/>
</dbReference>
<sequence>MFAGEQRDDPVGLAELVLAQHDRSIPVQPHRTSVPSAGDNRGEARPSSTTDILGTVMVQTSSRTHRPSASRFPTLTQELYQLASGQTTSEELVRRSLDAIDASQPTLNAFRVVLTERAIADARDADRARAEGRYRPLLGIPIAVKDDVDVEGVPTRFGTVAEPPLATADSEVVRRLRAAGAVIVGKTNTCEFGQWPFTSGPGFGHTRNPWSADHSPGGSSGGSAAAVAAGLVPAAIGSDGAGSVRIPAAWTHLVGIKPQRGRISTSPLPEAFNGITVNGVLARTVTDAALVLDAASGNVDGDLHQPPPIRASEHVARAPGPLTVAMSTKFPYTFFSARLHPEIRAAMEAVAGQLDELGHTVRRADPDYGVGMSWNFLARSTSGLLDWADRYGPAVDLDKRTRGNLVTGRLLSERALSKARAREADSRRRIGFIFNLADVVLAPTTAQPPAGLHDYDGRSSLATDRAMIRDCPVTWPWNLLGWPSISIPAGFTSDGLPIGVQLMGPANSEPLLISLAGQLEVIGNWAGTQPDPWWSAA</sequence>
<dbReference type="KEGG" id="msei:MSEDJ_48050"/>
<dbReference type="PROSITE" id="PS00571">
    <property type="entry name" value="AMIDASES"/>
    <property type="match status" value="1"/>
</dbReference>
<evidence type="ECO:0000256" key="3">
    <source>
        <dbReference type="ARBA" id="ARBA00012922"/>
    </source>
</evidence>
<feature type="region of interest" description="Disordered" evidence="4">
    <location>
        <begin position="22"/>
        <end position="48"/>
    </location>
</feature>
<evidence type="ECO:0000313" key="6">
    <source>
        <dbReference type="EMBL" id="BBY30709.1"/>
    </source>
</evidence>
<dbReference type="PANTHER" id="PTHR11895">
    <property type="entry name" value="TRANSAMIDASE"/>
    <property type="match status" value="1"/>
</dbReference>
<organism evidence="6 7">
    <name type="scientific">Mycolicibacterium sediminis</name>
    <dbReference type="NCBI Taxonomy" id="1286180"/>
    <lineage>
        <taxon>Bacteria</taxon>
        <taxon>Bacillati</taxon>
        <taxon>Actinomycetota</taxon>
        <taxon>Actinomycetes</taxon>
        <taxon>Mycobacteriales</taxon>
        <taxon>Mycobacteriaceae</taxon>
        <taxon>Mycolicibacterium</taxon>
    </lineage>
</organism>
<dbReference type="Pfam" id="PF01425">
    <property type="entry name" value="Amidase"/>
    <property type="match status" value="1"/>
</dbReference>
<dbReference type="InterPro" id="IPR020556">
    <property type="entry name" value="Amidase_CS"/>
</dbReference>
<gene>
    <name evidence="6" type="primary">amiA2</name>
    <name evidence="6" type="ORF">MSEDJ_48050</name>
</gene>
<evidence type="ECO:0000259" key="5">
    <source>
        <dbReference type="Pfam" id="PF01425"/>
    </source>
</evidence>
<comment type="catalytic activity">
    <reaction evidence="1">
        <text>a monocarboxylic acid amide + H2O = a monocarboxylate + NH4(+)</text>
        <dbReference type="Rhea" id="RHEA:12020"/>
        <dbReference type="ChEBI" id="CHEBI:15377"/>
        <dbReference type="ChEBI" id="CHEBI:28938"/>
        <dbReference type="ChEBI" id="CHEBI:35757"/>
        <dbReference type="ChEBI" id="CHEBI:83628"/>
        <dbReference type="EC" id="3.5.1.4"/>
    </reaction>
</comment>
<feature type="domain" description="Amidase" evidence="5">
    <location>
        <begin position="91"/>
        <end position="512"/>
    </location>
</feature>
<dbReference type="GO" id="GO:0004040">
    <property type="term" value="F:amidase activity"/>
    <property type="evidence" value="ECO:0007669"/>
    <property type="project" value="UniProtKB-EC"/>
</dbReference>
<keyword evidence="7" id="KW-1185">Reference proteome</keyword>
<dbReference type="Gene3D" id="3.90.1300.10">
    <property type="entry name" value="Amidase signature (AS) domain"/>
    <property type="match status" value="1"/>
</dbReference>
<dbReference type="InterPro" id="IPR023631">
    <property type="entry name" value="Amidase_dom"/>
</dbReference>
<evidence type="ECO:0000313" key="7">
    <source>
        <dbReference type="Proteomes" id="UP000467193"/>
    </source>
</evidence>